<dbReference type="Proteomes" id="UP001439008">
    <property type="component" value="Unassembled WGS sequence"/>
</dbReference>
<feature type="non-terminal residue" evidence="1">
    <location>
        <position position="1"/>
    </location>
</feature>
<name>A0ABV2ARW4_9EUKA</name>
<gene>
    <name evidence="1" type="ORF">MHBO_003923</name>
</gene>
<organism evidence="1 2">
    <name type="scientific">Bonamia ostreae</name>
    <dbReference type="NCBI Taxonomy" id="126728"/>
    <lineage>
        <taxon>Eukaryota</taxon>
        <taxon>Sar</taxon>
        <taxon>Rhizaria</taxon>
        <taxon>Endomyxa</taxon>
        <taxon>Ascetosporea</taxon>
        <taxon>Haplosporida</taxon>
        <taxon>Bonamia</taxon>
    </lineage>
</organism>
<comment type="caution">
    <text evidence="1">The sequence shown here is derived from an EMBL/GenBank/DDBJ whole genome shotgun (WGS) entry which is preliminary data.</text>
</comment>
<protein>
    <submittedName>
        <fullName evidence="1">Uncharacterized protein</fullName>
    </submittedName>
</protein>
<evidence type="ECO:0000313" key="1">
    <source>
        <dbReference type="EMBL" id="MES1922412.1"/>
    </source>
</evidence>
<keyword evidence="2" id="KW-1185">Reference proteome</keyword>
<proteinExistence type="predicted"/>
<sequence length="206" mass="24305">GPLIEILKYYKFRFEEIKLVLTNKETKKTFSLSVKIYNLLKLSSWKTKKQKKSFYSELEPFLLKPGLILKNHIARDQKILVNDISNKIVKLEVVQKNIFENDVSPKKVILEGKRIQKEFNRLTEYALDIVSNYKKSIFSENTLQIFSKNTLALYKLLINSFLNFDLSDNVFHFSLVLNVSFTKKDGLHKFLYQLFPEKGEKTIEKR</sequence>
<dbReference type="EMBL" id="JBDODL010002746">
    <property type="protein sequence ID" value="MES1922412.1"/>
    <property type="molecule type" value="Genomic_DNA"/>
</dbReference>
<evidence type="ECO:0000313" key="2">
    <source>
        <dbReference type="Proteomes" id="UP001439008"/>
    </source>
</evidence>
<reference evidence="1 2" key="1">
    <citation type="journal article" date="2024" name="BMC Biol.">
        <title>Comparative genomics of Ascetosporea gives new insight into the evolutionary basis for animal parasitism in Rhizaria.</title>
        <authorList>
            <person name="Hiltunen Thoren M."/>
            <person name="Onut-Brannstrom I."/>
            <person name="Alfjorden A."/>
            <person name="Peckova H."/>
            <person name="Swords F."/>
            <person name="Hooper C."/>
            <person name="Holzer A.S."/>
            <person name="Bass D."/>
            <person name="Burki F."/>
        </authorList>
    </citation>
    <scope>NUCLEOTIDE SEQUENCE [LARGE SCALE GENOMIC DNA]</scope>
    <source>
        <strain evidence="1">20-A016</strain>
    </source>
</reference>
<accession>A0ABV2ARW4</accession>